<dbReference type="OrthoDB" id="495783at2"/>
<dbReference type="PANTHER" id="PTHR30087:SF0">
    <property type="entry name" value="INNER MEMBRANE PROTEIN"/>
    <property type="match status" value="1"/>
</dbReference>
<reference evidence="2 3" key="1">
    <citation type="submission" date="2010-06" db="EMBL/GenBank/DDBJ databases">
        <title>Complete sequence of chromosome of Nitrosococcus watsoni C-113.</title>
        <authorList>
            <consortium name="US DOE Joint Genome Institute"/>
            <person name="Lucas S."/>
            <person name="Copeland A."/>
            <person name="Lapidus A."/>
            <person name="Cheng J.-F."/>
            <person name="Bruce D."/>
            <person name="Goodwin L."/>
            <person name="Pitluck S."/>
            <person name="Malfatti S.A."/>
            <person name="Chain P.S.G."/>
            <person name="Land M."/>
            <person name="Hauser L."/>
            <person name="Kyrpides N."/>
            <person name="Ivanova N."/>
            <person name="Cambell M.A."/>
            <person name="Heidelberg J.F."/>
            <person name="Klotz M.G."/>
            <person name="Woyke T."/>
        </authorList>
    </citation>
    <scope>NUCLEOTIDE SEQUENCE [LARGE SCALE GENOMIC DNA]</scope>
    <source>
        <strain evidence="2 3">C-113</strain>
    </source>
</reference>
<dbReference type="AlphaFoldDB" id="D8KAQ7"/>
<evidence type="ECO:0000313" key="3">
    <source>
        <dbReference type="Proteomes" id="UP000000393"/>
    </source>
</evidence>
<dbReference type="InterPro" id="IPR013560">
    <property type="entry name" value="DUF1722"/>
</dbReference>
<dbReference type="HOGENOM" id="CLU_076318_0_0_6"/>
<evidence type="ECO:0000259" key="1">
    <source>
        <dbReference type="Pfam" id="PF08349"/>
    </source>
</evidence>
<sequence length="332" mass="37415">MDPISPRGEVPPSLSSPAMPRLRLAISSCLLGERVRFDGGHKRDTYITEALNAYFDFVPVCPEVAIGMGTPREPIRIVKTGQGLRARGVRHPELDVTDPLHQFGKAMADALGDIDGYILKKDSPSCGMERVRVHGAGGAPSRTGTGLYAQAFMARRPWLPIEEEGRLNDPVLRENFFERVFVHYRWRQIGAAGITPAALVEFHSRHKFMVMAHSQAAYRRLGRLVAKAGSESLETLVSSYEAELMSALQRRATRKGHTNVLMHLLGFLRTQLDKADRAELLESMENYRLGLVPLIVPMTLLKHHFRRHPNPYVNQQYYLNPHPPELMLRNLI</sequence>
<accession>D8KAQ7</accession>
<evidence type="ECO:0000313" key="2">
    <source>
        <dbReference type="EMBL" id="ADJ29484.1"/>
    </source>
</evidence>
<dbReference type="InterPro" id="IPR017087">
    <property type="entry name" value="UCP037004"/>
</dbReference>
<dbReference type="PIRSF" id="PIRSF037004">
    <property type="entry name" value="UCP037004"/>
    <property type="match status" value="1"/>
</dbReference>
<dbReference type="Pfam" id="PF08349">
    <property type="entry name" value="DUF1722"/>
    <property type="match status" value="1"/>
</dbReference>
<dbReference type="InterPro" id="IPR007553">
    <property type="entry name" value="2-thiour_desulf"/>
</dbReference>
<feature type="domain" description="DUF1722" evidence="1">
    <location>
        <begin position="207"/>
        <end position="323"/>
    </location>
</feature>
<dbReference type="Proteomes" id="UP000000393">
    <property type="component" value="Chromosome"/>
</dbReference>
<name>D8KAQ7_NITWC</name>
<proteinExistence type="predicted"/>
<gene>
    <name evidence="2" type="ordered locus">Nwat_2718</name>
</gene>
<protein>
    <recommendedName>
        <fullName evidence="1">DUF1722 domain-containing protein</fullName>
    </recommendedName>
</protein>
<dbReference type="KEGG" id="nwa:Nwat_2718"/>
<dbReference type="eggNOG" id="COG1683">
    <property type="taxonomic scope" value="Bacteria"/>
</dbReference>
<dbReference type="PANTHER" id="PTHR30087">
    <property type="entry name" value="INNER MEMBRANE PROTEIN"/>
    <property type="match status" value="1"/>
</dbReference>
<organism evidence="2 3">
    <name type="scientific">Nitrosococcus watsoni (strain C-113)</name>
    <dbReference type="NCBI Taxonomy" id="105559"/>
    <lineage>
        <taxon>Bacteria</taxon>
        <taxon>Pseudomonadati</taxon>
        <taxon>Pseudomonadota</taxon>
        <taxon>Gammaproteobacteria</taxon>
        <taxon>Chromatiales</taxon>
        <taxon>Chromatiaceae</taxon>
        <taxon>Nitrosococcus</taxon>
    </lineage>
</organism>
<dbReference type="STRING" id="105559.Nwat_2718"/>
<dbReference type="EMBL" id="CP002086">
    <property type="protein sequence ID" value="ADJ29484.1"/>
    <property type="molecule type" value="Genomic_DNA"/>
</dbReference>
<keyword evidence="3" id="KW-1185">Reference proteome</keyword>
<dbReference type="RefSeq" id="WP_013221550.1">
    <property type="nucleotide sequence ID" value="NC_014315.1"/>
</dbReference>
<dbReference type="eggNOG" id="COG3272">
    <property type="taxonomic scope" value="Bacteria"/>
</dbReference>
<dbReference type="Pfam" id="PF04463">
    <property type="entry name" value="2-thiour_desulf"/>
    <property type="match status" value="1"/>
</dbReference>